<proteinExistence type="predicted"/>
<gene>
    <name evidence="2" type="ORF">CNX65_27055</name>
</gene>
<dbReference type="AlphaFoldDB" id="A0A290ZHD5"/>
<dbReference type="Pfam" id="PF10825">
    <property type="entry name" value="DUF2752"/>
    <property type="match status" value="1"/>
</dbReference>
<keyword evidence="1" id="KW-0812">Transmembrane</keyword>
<dbReference type="KEGG" id="apre:CNX65_27055"/>
<organism evidence="2 3">
    <name type="scientific">Actinosynnema pretiosum</name>
    <dbReference type="NCBI Taxonomy" id="42197"/>
    <lineage>
        <taxon>Bacteria</taxon>
        <taxon>Bacillati</taxon>
        <taxon>Actinomycetota</taxon>
        <taxon>Actinomycetes</taxon>
        <taxon>Pseudonocardiales</taxon>
        <taxon>Pseudonocardiaceae</taxon>
        <taxon>Actinosynnema</taxon>
    </lineage>
</organism>
<reference evidence="2" key="1">
    <citation type="submission" date="2017-09" db="EMBL/GenBank/DDBJ databases">
        <title>Complete Genome Sequence of ansamitocin-producing Bacterium Actinosynnema pretiosum X47.</title>
        <authorList>
            <person name="Cao G."/>
            <person name="Zong G."/>
            <person name="Zhong C."/>
            <person name="Fu J."/>
        </authorList>
    </citation>
    <scope>NUCLEOTIDE SEQUENCE [LARGE SCALE GENOMIC DNA]</scope>
    <source>
        <strain evidence="2">X47</strain>
    </source>
</reference>
<keyword evidence="1" id="KW-1133">Transmembrane helix</keyword>
<dbReference type="EMBL" id="CP023445">
    <property type="protein sequence ID" value="ATE58416.1"/>
    <property type="molecule type" value="Genomic_DNA"/>
</dbReference>
<evidence type="ECO:0000256" key="1">
    <source>
        <dbReference type="SAM" id="Phobius"/>
    </source>
</evidence>
<feature type="transmembrane region" description="Helical" evidence="1">
    <location>
        <begin position="80"/>
        <end position="102"/>
    </location>
</feature>
<accession>A0A290ZHD5</accession>
<keyword evidence="3" id="KW-1185">Reference proteome</keyword>
<dbReference type="InterPro" id="IPR021215">
    <property type="entry name" value="DUF2752"/>
</dbReference>
<dbReference type="Proteomes" id="UP000218505">
    <property type="component" value="Chromosome"/>
</dbReference>
<feature type="transmembrane region" description="Helical" evidence="1">
    <location>
        <begin position="21"/>
        <end position="37"/>
    </location>
</feature>
<evidence type="ECO:0000313" key="2">
    <source>
        <dbReference type="EMBL" id="ATE58416.1"/>
    </source>
</evidence>
<sequence>MHNGAVGVGLRGRLGAAWKPLAVAGGIGAAGGVLLLVDPNEPGSWLPPCPLRALTGIWCPACGATRMAHALLHGDLAAAWHFNAVVLVAGIPLALWLWGRWLRARLRGTPTPQVPPVVGNLVIVVCVVWMLARNLLSIGAV</sequence>
<feature type="transmembrane region" description="Helical" evidence="1">
    <location>
        <begin position="114"/>
        <end position="132"/>
    </location>
</feature>
<keyword evidence="1" id="KW-0472">Membrane</keyword>
<protein>
    <recommendedName>
        <fullName evidence="4">DUF2752 domain-containing protein</fullName>
    </recommendedName>
</protein>
<name>A0A290ZHD5_9PSEU</name>
<evidence type="ECO:0008006" key="4">
    <source>
        <dbReference type="Google" id="ProtNLM"/>
    </source>
</evidence>
<evidence type="ECO:0000313" key="3">
    <source>
        <dbReference type="Proteomes" id="UP000218505"/>
    </source>
</evidence>